<protein>
    <submittedName>
        <fullName evidence="1">Uncharacterized protein</fullName>
    </submittedName>
</protein>
<evidence type="ECO:0000313" key="1">
    <source>
        <dbReference type="EMBL" id="KAH3843779.1"/>
    </source>
</evidence>
<reference evidence="1" key="1">
    <citation type="journal article" date="2019" name="bioRxiv">
        <title>The Genome of the Zebra Mussel, Dreissena polymorpha: A Resource for Invasive Species Research.</title>
        <authorList>
            <person name="McCartney M.A."/>
            <person name="Auch B."/>
            <person name="Kono T."/>
            <person name="Mallez S."/>
            <person name="Zhang Y."/>
            <person name="Obille A."/>
            <person name="Becker A."/>
            <person name="Abrahante J.E."/>
            <person name="Garbe J."/>
            <person name="Badalamenti J.P."/>
            <person name="Herman A."/>
            <person name="Mangelson H."/>
            <person name="Liachko I."/>
            <person name="Sullivan S."/>
            <person name="Sone E.D."/>
            <person name="Koren S."/>
            <person name="Silverstein K.A.T."/>
            <person name="Beckman K.B."/>
            <person name="Gohl D.M."/>
        </authorList>
    </citation>
    <scope>NUCLEOTIDE SEQUENCE</scope>
    <source>
        <strain evidence="1">Duluth1</strain>
        <tissue evidence="1">Whole animal</tissue>
    </source>
</reference>
<evidence type="ECO:0000313" key="2">
    <source>
        <dbReference type="Proteomes" id="UP000828390"/>
    </source>
</evidence>
<reference evidence="1" key="2">
    <citation type="submission" date="2020-11" db="EMBL/GenBank/DDBJ databases">
        <authorList>
            <person name="McCartney M.A."/>
            <person name="Auch B."/>
            <person name="Kono T."/>
            <person name="Mallez S."/>
            <person name="Becker A."/>
            <person name="Gohl D.M."/>
            <person name="Silverstein K.A.T."/>
            <person name="Koren S."/>
            <person name="Bechman K.B."/>
            <person name="Herman A."/>
            <person name="Abrahante J.E."/>
            <person name="Garbe J."/>
        </authorList>
    </citation>
    <scope>NUCLEOTIDE SEQUENCE</scope>
    <source>
        <strain evidence="1">Duluth1</strain>
        <tissue evidence="1">Whole animal</tissue>
    </source>
</reference>
<gene>
    <name evidence="1" type="ORF">DPMN_117310</name>
</gene>
<sequence length="79" mass="8815">MIPCLNLEGNLVVVCIAIQISWILLNHLVEGRYIQSENHWSSTGALGDAESQRLGVRCCLKVPHTCICFCRLSNNAFKN</sequence>
<dbReference type="AlphaFoldDB" id="A0A9D4QUB5"/>
<keyword evidence="2" id="KW-1185">Reference proteome</keyword>
<organism evidence="1 2">
    <name type="scientific">Dreissena polymorpha</name>
    <name type="common">Zebra mussel</name>
    <name type="synonym">Mytilus polymorpha</name>
    <dbReference type="NCBI Taxonomy" id="45954"/>
    <lineage>
        <taxon>Eukaryota</taxon>
        <taxon>Metazoa</taxon>
        <taxon>Spiralia</taxon>
        <taxon>Lophotrochozoa</taxon>
        <taxon>Mollusca</taxon>
        <taxon>Bivalvia</taxon>
        <taxon>Autobranchia</taxon>
        <taxon>Heteroconchia</taxon>
        <taxon>Euheterodonta</taxon>
        <taxon>Imparidentia</taxon>
        <taxon>Neoheterodontei</taxon>
        <taxon>Myida</taxon>
        <taxon>Dreissenoidea</taxon>
        <taxon>Dreissenidae</taxon>
        <taxon>Dreissena</taxon>
    </lineage>
</organism>
<dbReference type="Proteomes" id="UP000828390">
    <property type="component" value="Unassembled WGS sequence"/>
</dbReference>
<proteinExistence type="predicted"/>
<name>A0A9D4QUB5_DREPO</name>
<accession>A0A9D4QUB5</accession>
<comment type="caution">
    <text evidence="1">The sequence shown here is derived from an EMBL/GenBank/DDBJ whole genome shotgun (WGS) entry which is preliminary data.</text>
</comment>
<dbReference type="EMBL" id="JAIWYP010000004">
    <property type="protein sequence ID" value="KAH3843779.1"/>
    <property type="molecule type" value="Genomic_DNA"/>
</dbReference>